<gene>
    <name evidence="1" type="ORF">X907_2792</name>
</gene>
<keyword evidence="2" id="KW-1185">Reference proteome</keyword>
<dbReference type="RefSeq" id="WP_127568964.1">
    <property type="nucleotide sequence ID" value="NZ_BMFB01000004.1"/>
</dbReference>
<dbReference type="EMBL" id="CP018911">
    <property type="protein sequence ID" value="AZU05301.1"/>
    <property type="molecule type" value="Genomic_DNA"/>
</dbReference>
<organism evidence="1 2">
    <name type="scientific">Glycocaulis alkaliphilus</name>
    <dbReference type="NCBI Taxonomy" id="1434191"/>
    <lineage>
        <taxon>Bacteria</taxon>
        <taxon>Pseudomonadati</taxon>
        <taxon>Pseudomonadota</taxon>
        <taxon>Alphaproteobacteria</taxon>
        <taxon>Maricaulales</taxon>
        <taxon>Maricaulaceae</taxon>
        <taxon>Glycocaulis</taxon>
    </lineage>
</organism>
<accession>A0A3T0EDC9</accession>
<proteinExistence type="predicted"/>
<dbReference type="KEGG" id="gak:X907_2792"/>
<evidence type="ECO:0000313" key="2">
    <source>
        <dbReference type="Proteomes" id="UP000286954"/>
    </source>
</evidence>
<reference evidence="1 2" key="1">
    <citation type="submission" date="2016-12" db="EMBL/GenBank/DDBJ databases">
        <title>The genome of dimorphic prosthecate Glycocaulis alkaliphilus 6b-8t, isolated from crude oil dictates its adaptability in petroleum environments.</title>
        <authorList>
            <person name="Wu X.-L."/>
            <person name="Geng S."/>
        </authorList>
    </citation>
    <scope>NUCLEOTIDE SEQUENCE [LARGE SCALE GENOMIC DNA]</scope>
    <source>
        <strain evidence="1 2">6B-8</strain>
    </source>
</reference>
<dbReference type="OrthoDB" id="7632492at2"/>
<protein>
    <submittedName>
        <fullName evidence="1">Uncharacterized protein</fullName>
    </submittedName>
</protein>
<evidence type="ECO:0000313" key="1">
    <source>
        <dbReference type="EMBL" id="AZU05301.1"/>
    </source>
</evidence>
<sequence>MLIAIFLGTVVGVAAAFSLRQRLNALAFLTWIGWLLVGTGIPLLTGQIVFLMLAQGPGEVSPLAIPLLVAGLGAGIAWAACVTGLRLTGR</sequence>
<dbReference type="AlphaFoldDB" id="A0A3T0EDC9"/>
<name>A0A3T0EDC9_9PROT</name>
<dbReference type="Proteomes" id="UP000286954">
    <property type="component" value="Chromosome"/>
</dbReference>